<reference evidence="2" key="1">
    <citation type="submission" date="2020-08" db="EMBL/GenBank/DDBJ databases">
        <title>Multicomponent nature underlies the extraordinary mechanical properties of spider dragline silk.</title>
        <authorList>
            <person name="Kono N."/>
            <person name="Nakamura H."/>
            <person name="Mori M."/>
            <person name="Yoshida Y."/>
            <person name="Ohtoshi R."/>
            <person name="Malay A.D."/>
            <person name="Moran D.A.P."/>
            <person name="Tomita M."/>
            <person name="Numata K."/>
            <person name="Arakawa K."/>
        </authorList>
    </citation>
    <scope>NUCLEOTIDE SEQUENCE</scope>
</reference>
<keyword evidence="3" id="KW-1185">Reference proteome</keyword>
<dbReference type="PANTHER" id="PTHR31118">
    <property type="entry name" value="CYCLASE-LIKE PROTEIN 2"/>
    <property type="match status" value="1"/>
</dbReference>
<proteinExistence type="inferred from homology"/>
<dbReference type="AlphaFoldDB" id="A0A8X6PL82"/>
<dbReference type="Proteomes" id="UP000887013">
    <property type="component" value="Unassembled WGS sequence"/>
</dbReference>
<dbReference type="EMBL" id="BMAW01070464">
    <property type="protein sequence ID" value="GFT73376.1"/>
    <property type="molecule type" value="Genomic_DNA"/>
</dbReference>
<comment type="similarity">
    <text evidence="1">Belongs to the Cyclase 1 superfamily.</text>
</comment>
<dbReference type="OrthoDB" id="7108654at2759"/>
<gene>
    <name evidence="2" type="primary">NCL1_17134</name>
    <name evidence="2" type="ORF">NPIL_415911</name>
</gene>
<dbReference type="PANTHER" id="PTHR31118:SF12">
    <property type="entry name" value="CYCLASE-LIKE PROTEIN 2"/>
    <property type="match status" value="1"/>
</dbReference>
<dbReference type="InterPro" id="IPR037175">
    <property type="entry name" value="KFase_sf"/>
</dbReference>
<dbReference type="Gene3D" id="3.50.30.50">
    <property type="entry name" value="Putative cyclase"/>
    <property type="match status" value="1"/>
</dbReference>
<evidence type="ECO:0000313" key="3">
    <source>
        <dbReference type="Proteomes" id="UP000887013"/>
    </source>
</evidence>
<comment type="caution">
    <text evidence="2">The sequence shown here is derived from an EMBL/GenBank/DDBJ whole genome shotgun (WGS) entry which is preliminary data.</text>
</comment>
<accession>A0A8X6PL82</accession>
<sequence length="272" mass="29849">MVLHLLLICSIASAAPVAKRMVDMTYTFDETTLNYPGMKKFDITTLVNGTTDQGFWLRYEEFSVGIHVGTHMDAPAHFSKNGITIDEIPVSRLIAPAAVIDITAKAELDPDAEATVEDLLRWESVTGQSLNETILLLRCGWGKKWGDQEAFFGTSDNDPNNLHFPGLAPDAARWMVENRNILGIGTETLSFDNGPSVNKDVHQILLGHGLFGIENIANMDKIPIYGATLYVMPMKIGDASGAPTRIVATFPEIMFDYSTVSTAKDTESCYTI</sequence>
<organism evidence="2 3">
    <name type="scientific">Nephila pilipes</name>
    <name type="common">Giant wood spider</name>
    <name type="synonym">Nephila maculata</name>
    <dbReference type="NCBI Taxonomy" id="299642"/>
    <lineage>
        <taxon>Eukaryota</taxon>
        <taxon>Metazoa</taxon>
        <taxon>Ecdysozoa</taxon>
        <taxon>Arthropoda</taxon>
        <taxon>Chelicerata</taxon>
        <taxon>Arachnida</taxon>
        <taxon>Araneae</taxon>
        <taxon>Araneomorphae</taxon>
        <taxon>Entelegynae</taxon>
        <taxon>Araneoidea</taxon>
        <taxon>Nephilidae</taxon>
        <taxon>Nephila</taxon>
    </lineage>
</organism>
<protein>
    <submittedName>
        <fullName evidence="2">KynB</fullName>
    </submittedName>
</protein>
<name>A0A8X6PL82_NEPPI</name>
<dbReference type="InterPro" id="IPR007325">
    <property type="entry name" value="KFase/CYL"/>
</dbReference>
<dbReference type="Pfam" id="PF04199">
    <property type="entry name" value="Cyclase"/>
    <property type="match status" value="1"/>
</dbReference>
<evidence type="ECO:0000313" key="2">
    <source>
        <dbReference type="EMBL" id="GFT73376.1"/>
    </source>
</evidence>
<dbReference type="GO" id="GO:0019441">
    <property type="term" value="P:L-tryptophan catabolic process to kynurenine"/>
    <property type="evidence" value="ECO:0007669"/>
    <property type="project" value="InterPro"/>
</dbReference>
<dbReference type="GO" id="GO:0004061">
    <property type="term" value="F:arylformamidase activity"/>
    <property type="evidence" value="ECO:0007669"/>
    <property type="project" value="InterPro"/>
</dbReference>
<dbReference type="SUPFAM" id="SSF102198">
    <property type="entry name" value="Putative cyclase"/>
    <property type="match status" value="1"/>
</dbReference>
<evidence type="ECO:0000256" key="1">
    <source>
        <dbReference type="ARBA" id="ARBA00007865"/>
    </source>
</evidence>